<evidence type="ECO:0000259" key="1">
    <source>
        <dbReference type="PROSITE" id="PS50206"/>
    </source>
</evidence>
<feature type="domain" description="Rhodanese" evidence="1">
    <location>
        <begin position="18"/>
        <end position="108"/>
    </location>
</feature>
<dbReference type="Pfam" id="PF00581">
    <property type="entry name" value="Rhodanese"/>
    <property type="match status" value="1"/>
</dbReference>
<dbReference type="PANTHER" id="PTHR43031">
    <property type="entry name" value="FAD-DEPENDENT OXIDOREDUCTASE"/>
    <property type="match status" value="1"/>
</dbReference>
<dbReference type="KEGG" id="pnd:Pla175_32940"/>
<name>A0A518DEK2_9BACT</name>
<sequence length="110" mass="12273">MTELPLEISCRDGAEQHRSGDCLLVDCREPDEHALVTIDGATLLPMSEIAERVEELAPWKALPLLVYCHHGMRSAQTAQWLRDRGFSLAQSLAGGIDRWAVEIEPGMARY</sequence>
<keyword evidence="3" id="KW-1185">Reference proteome</keyword>
<protein>
    <submittedName>
        <fullName evidence="2">Putative adenylyltransferase/sulfurtransferase MoeZ</fullName>
    </submittedName>
</protein>
<keyword evidence="2" id="KW-0808">Transferase</keyword>
<evidence type="ECO:0000313" key="2">
    <source>
        <dbReference type="EMBL" id="QDU89897.1"/>
    </source>
</evidence>
<dbReference type="SMART" id="SM00450">
    <property type="entry name" value="RHOD"/>
    <property type="match status" value="1"/>
</dbReference>
<dbReference type="GO" id="GO:0016779">
    <property type="term" value="F:nucleotidyltransferase activity"/>
    <property type="evidence" value="ECO:0007669"/>
    <property type="project" value="UniProtKB-KW"/>
</dbReference>
<dbReference type="InterPro" id="IPR001763">
    <property type="entry name" value="Rhodanese-like_dom"/>
</dbReference>
<keyword evidence="2" id="KW-0548">Nucleotidyltransferase</keyword>
<dbReference type="RefSeq" id="WP_145287289.1">
    <property type="nucleotide sequence ID" value="NZ_CP036291.1"/>
</dbReference>
<dbReference type="OrthoDB" id="9800872at2"/>
<dbReference type="EMBL" id="CP036291">
    <property type="protein sequence ID" value="QDU89897.1"/>
    <property type="molecule type" value="Genomic_DNA"/>
</dbReference>
<dbReference type="Proteomes" id="UP000317429">
    <property type="component" value="Chromosome"/>
</dbReference>
<dbReference type="PANTHER" id="PTHR43031:SF17">
    <property type="entry name" value="SULFURTRANSFERASE YTWF-RELATED"/>
    <property type="match status" value="1"/>
</dbReference>
<evidence type="ECO:0000313" key="3">
    <source>
        <dbReference type="Proteomes" id="UP000317429"/>
    </source>
</evidence>
<dbReference type="AlphaFoldDB" id="A0A518DEK2"/>
<organism evidence="2 3">
    <name type="scientific">Pirellulimonas nuda</name>
    <dbReference type="NCBI Taxonomy" id="2528009"/>
    <lineage>
        <taxon>Bacteria</taxon>
        <taxon>Pseudomonadati</taxon>
        <taxon>Planctomycetota</taxon>
        <taxon>Planctomycetia</taxon>
        <taxon>Pirellulales</taxon>
        <taxon>Lacipirellulaceae</taxon>
        <taxon>Pirellulimonas</taxon>
    </lineage>
</organism>
<gene>
    <name evidence="2" type="primary">moeZ_6</name>
    <name evidence="2" type="ORF">Pla175_32940</name>
</gene>
<reference evidence="2 3" key="1">
    <citation type="submission" date="2019-02" db="EMBL/GenBank/DDBJ databases">
        <title>Deep-cultivation of Planctomycetes and their phenomic and genomic characterization uncovers novel biology.</title>
        <authorList>
            <person name="Wiegand S."/>
            <person name="Jogler M."/>
            <person name="Boedeker C."/>
            <person name="Pinto D."/>
            <person name="Vollmers J."/>
            <person name="Rivas-Marin E."/>
            <person name="Kohn T."/>
            <person name="Peeters S.H."/>
            <person name="Heuer A."/>
            <person name="Rast P."/>
            <person name="Oberbeckmann S."/>
            <person name="Bunk B."/>
            <person name="Jeske O."/>
            <person name="Meyerdierks A."/>
            <person name="Storesund J.E."/>
            <person name="Kallscheuer N."/>
            <person name="Luecker S."/>
            <person name="Lage O.M."/>
            <person name="Pohl T."/>
            <person name="Merkel B.J."/>
            <person name="Hornburger P."/>
            <person name="Mueller R.-W."/>
            <person name="Bruemmer F."/>
            <person name="Labrenz M."/>
            <person name="Spormann A.M."/>
            <person name="Op den Camp H."/>
            <person name="Overmann J."/>
            <person name="Amann R."/>
            <person name="Jetten M.S.M."/>
            <person name="Mascher T."/>
            <person name="Medema M.H."/>
            <person name="Devos D.P."/>
            <person name="Kaster A.-K."/>
            <person name="Ovreas L."/>
            <person name="Rohde M."/>
            <person name="Galperin M.Y."/>
            <person name="Jogler C."/>
        </authorList>
    </citation>
    <scope>NUCLEOTIDE SEQUENCE [LARGE SCALE GENOMIC DNA]</scope>
    <source>
        <strain evidence="2 3">Pla175</strain>
    </source>
</reference>
<dbReference type="PROSITE" id="PS50206">
    <property type="entry name" value="RHODANESE_3"/>
    <property type="match status" value="1"/>
</dbReference>
<accession>A0A518DEK2</accession>
<dbReference type="SUPFAM" id="SSF52821">
    <property type="entry name" value="Rhodanese/Cell cycle control phosphatase"/>
    <property type="match status" value="1"/>
</dbReference>
<dbReference type="Gene3D" id="3.40.250.10">
    <property type="entry name" value="Rhodanese-like domain"/>
    <property type="match status" value="1"/>
</dbReference>
<proteinExistence type="predicted"/>
<dbReference type="InterPro" id="IPR036873">
    <property type="entry name" value="Rhodanese-like_dom_sf"/>
</dbReference>
<dbReference type="InterPro" id="IPR050229">
    <property type="entry name" value="GlpE_sulfurtransferase"/>
</dbReference>